<evidence type="ECO:0000313" key="11">
    <source>
        <dbReference type="Proteomes" id="UP000025047"/>
    </source>
</evidence>
<dbReference type="Proteomes" id="UP000025047">
    <property type="component" value="Unassembled WGS sequence"/>
</dbReference>
<name>A0A017H9B6_9RHOB</name>
<dbReference type="Pfam" id="PF04143">
    <property type="entry name" value="Sulf_transp"/>
    <property type="match status" value="1"/>
</dbReference>
<evidence type="ECO:0000256" key="5">
    <source>
        <dbReference type="ARBA" id="ARBA00022692"/>
    </source>
</evidence>
<dbReference type="OrthoDB" id="9814020at2"/>
<dbReference type="AlphaFoldDB" id="A0A017H9B6"/>
<keyword evidence="5 9" id="KW-0812">Transmembrane</keyword>
<sequence>MDTSFTPWLSLSGGMMIGASAVLLMATNGRIAGISGLTSRVFARATDGEARGVSALFVLGLLLAAPIWLLVSGDWPQQWVPSSPALMAAAGLLVGFGATYGNGCTSGHGVCGISRGSMRSIIATVTFMAAAFVTVLVTRHLIGG</sequence>
<organism evidence="10 11">
    <name type="scientific">Limimaricola hongkongensis DSM 17492</name>
    <dbReference type="NCBI Taxonomy" id="1122180"/>
    <lineage>
        <taxon>Bacteria</taxon>
        <taxon>Pseudomonadati</taxon>
        <taxon>Pseudomonadota</taxon>
        <taxon>Alphaproteobacteria</taxon>
        <taxon>Rhodobacterales</taxon>
        <taxon>Paracoccaceae</taxon>
        <taxon>Limimaricola</taxon>
    </lineage>
</organism>
<reference evidence="10 11" key="1">
    <citation type="submission" date="2013-03" db="EMBL/GenBank/DDBJ databases">
        <authorList>
            <person name="Fiebig A."/>
            <person name="Goeker M."/>
            <person name="Klenk H.-P.P."/>
        </authorList>
    </citation>
    <scope>NUCLEOTIDE SEQUENCE [LARGE SCALE GENOMIC DNA]</scope>
    <source>
        <strain evidence="10 11">DSM 17492</strain>
    </source>
</reference>
<protein>
    <submittedName>
        <fullName evidence="10">Putative transmembrane protein</fullName>
    </submittedName>
</protein>
<evidence type="ECO:0000313" key="10">
    <source>
        <dbReference type="EMBL" id="EYD70743.1"/>
    </source>
</evidence>
<keyword evidence="6 9" id="KW-1133">Transmembrane helix</keyword>
<evidence type="ECO:0000256" key="9">
    <source>
        <dbReference type="SAM" id="Phobius"/>
    </source>
</evidence>
<comment type="similarity">
    <text evidence="8">Belongs to the TsuA/YedE (TC 9.B.102) family.</text>
</comment>
<evidence type="ECO:0000256" key="3">
    <source>
        <dbReference type="ARBA" id="ARBA00022475"/>
    </source>
</evidence>
<keyword evidence="7 9" id="KW-0472">Membrane</keyword>
<feature type="transmembrane region" description="Helical" evidence="9">
    <location>
        <begin position="83"/>
        <end position="100"/>
    </location>
</feature>
<evidence type="ECO:0000256" key="6">
    <source>
        <dbReference type="ARBA" id="ARBA00022989"/>
    </source>
</evidence>
<feature type="transmembrane region" description="Helical" evidence="9">
    <location>
        <begin position="12"/>
        <end position="31"/>
    </location>
</feature>
<dbReference type="EMBL" id="APGJ01000007">
    <property type="protein sequence ID" value="EYD70743.1"/>
    <property type="molecule type" value="Genomic_DNA"/>
</dbReference>
<evidence type="ECO:0000256" key="2">
    <source>
        <dbReference type="ARBA" id="ARBA00022448"/>
    </source>
</evidence>
<dbReference type="eggNOG" id="COG2391">
    <property type="taxonomic scope" value="Bacteria"/>
</dbReference>
<keyword evidence="4" id="KW-0997">Cell inner membrane</keyword>
<evidence type="ECO:0000256" key="4">
    <source>
        <dbReference type="ARBA" id="ARBA00022519"/>
    </source>
</evidence>
<dbReference type="STRING" id="1122180.Lokhon_02384"/>
<gene>
    <name evidence="10" type="ORF">Lokhon_02384</name>
</gene>
<accession>A0A017H9B6</accession>
<dbReference type="HOGENOM" id="CLU_122700_1_0_5"/>
<evidence type="ECO:0000256" key="8">
    <source>
        <dbReference type="ARBA" id="ARBA00035655"/>
    </source>
</evidence>
<feature type="transmembrane region" description="Helical" evidence="9">
    <location>
        <begin position="121"/>
        <end position="142"/>
    </location>
</feature>
<dbReference type="InterPro" id="IPR007272">
    <property type="entry name" value="Sulf_transp_TsuA/YedE"/>
</dbReference>
<dbReference type="PANTHER" id="PTHR30574:SF1">
    <property type="entry name" value="SULPHUR TRANSPORT DOMAIN-CONTAINING PROTEIN"/>
    <property type="match status" value="1"/>
</dbReference>
<dbReference type="PANTHER" id="PTHR30574">
    <property type="entry name" value="INNER MEMBRANE PROTEIN YEDE"/>
    <property type="match status" value="1"/>
</dbReference>
<feature type="transmembrane region" description="Helical" evidence="9">
    <location>
        <begin position="52"/>
        <end position="71"/>
    </location>
</feature>
<dbReference type="GO" id="GO:0005886">
    <property type="term" value="C:plasma membrane"/>
    <property type="evidence" value="ECO:0007669"/>
    <property type="project" value="UniProtKB-SubCell"/>
</dbReference>
<comment type="caution">
    <text evidence="10">The sequence shown here is derived from an EMBL/GenBank/DDBJ whole genome shotgun (WGS) entry which is preliminary data.</text>
</comment>
<comment type="subcellular location">
    <subcellularLocation>
        <location evidence="1">Cell inner membrane</location>
        <topology evidence="1">Multi-pass membrane protein</topology>
    </subcellularLocation>
</comment>
<keyword evidence="2" id="KW-0813">Transport</keyword>
<evidence type="ECO:0000256" key="7">
    <source>
        <dbReference type="ARBA" id="ARBA00023136"/>
    </source>
</evidence>
<keyword evidence="11" id="KW-1185">Reference proteome</keyword>
<dbReference type="PATRIC" id="fig|1122180.6.peg.2368"/>
<evidence type="ECO:0000256" key="1">
    <source>
        <dbReference type="ARBA" id="ARBA00004429"/>
    </source>
</evidence>
<keyword evidence="3" id="KW-1003">Cell membrane</keyword>
<dbReference type="RefSeq" id="WP_017929627.1">
    <property type="nucleotide sequence ID" value="NZ_KB823003.1"/>
</dbReference>
<proteinExistence type="inferred from homology"/>